<comment type="caution">
    <text evidence="2">The sequence shown here is derived from an EMBL/GenBank/DDBJ whole genome shotgun (WGS) entry which is preliminary data.</text>
</comment>
<gene>
    <name evidence="2" type="ORF">UHOR_02047</name>
</gene>
<sequence length="90" mass="10349">MKEARQRSKAKSAQESHQERRRKRWLQLGLWQSRIDLVYPSLPVTGGAIEQLPSWTRTAAQVRMSWEDREAMLDCGSARWLAGSKAPLRG</sequence>
<evidence type="ECO:0000313" key="3">
    <source>
        <dbReference type="Proteomes" id="UP000006174"/>
    </source>
</evidence>
<name>I2G592_USTHO</name>
<dbReference type="Proteomes" id="UP000006174">
    <property type="component" value="Unassembled WGS sequence"/>
</dbReference>
<evidence type="ECO:0000256" key="1">
    <source>
        <dbReference type="SAM" id="MobiDB-lite"/>
    </source>
</evidence>
<accession>I2G592</accession>
<protein>
    <submittedName>
        <fullName evidence="2">Uncharacterized protein</fullName>
    </submittedName>
</protein>
<feature type="region of interest" description="Disordered" evidence="1">
    <location>
        <begin position="1"/>
        <end position="21"/>
    </location>
</feature>
<feature type="compositionally biased region" description="Basic and acidic residues" evidence="1">
    <location>
        <begin position="1"/>
        <end position="18"/>
    </location>
</feature>
<proteinExistence type="predicted"/>
<evidence type="ECO:0000313" key="2">
    <source>
        <dbReference type="EMBL" id="CCF54335.1"/>
    </source>
</evidence>
<organism evidence="2 3">
    <name type="scientific">Ustilago hordei</name>
    <name type="common">Barley covered smut fungus</name>
    <dbReference type="NCBI Taxonomy" id="120017"/>
    <lineage>
        <taxon>Eukaryota</taxon>
        <taxon>Fungi</taxon>
        <taxon>Dikarya</taxon>
        <taxon>Basidiomycota</taxon>
        <taxon>Ustilaginomycotina</taxon>
        <taxon>Ustilaginomycetes</taxon>
        <taxon>Ustilaginales</taxon>
        <taxon>Ustilaginaceae</taxon>
        <taxon>Ustilago</taxon>
    </lineage>
</organism>
<dbReference type="EMBL" id="CAGI01000191">
    <property type="protein sequence ID" value="CCF54335.1"/>
    <property type="molecule type" value="Genomic_DNA"/>
</dbReference>
<reference evidence="2 3" key="1">
    <citation type="journal article" date="2012" name="Plant Cell">
        <title>Genome comparison of barley and maize smut fungi reveals targeted loss of RNA silencing components and species-specific presence of transposable elements.</title>
        <authorList>
            <person name="Laurie J.D."/>
            <person name="Ali S."/>
            <person name="Linning R."/>
            <person name="Mannhaupt G."/>
            <person name="Wong P."/>
            <person name="Gueldener U."/>
            <person name="Muensterkoetter M."/>
            <person name="Moore R."/>
            <person name="Kahmann R."/>
            <person name="Bakkeren G."/>
            <person name="Schirawski J."/>
        </authorList>
    </citation>
    <scope>NUCLEOTIDE SEQUENCE [LARGE SCALE GENOMIC DNA]</scope>
    <source>
        <strain evidence="3">Uh4875-4</strain>
    </source>
</reference>
<dbReference type="HOGENOM" id="CLU_2442513_0_0_1"/>
<keyword evidence="3" id="KW-1185">Reference proteome</keyword>
<dbReference type="AlphaFoldDB" id="I2G592"/>